<dbReference type="SUPFAM" id="SSF49764">
    <property type="entry name" value="HSP20-like chaperones"/>
    <property type="match status" value="1"/>
</dbReference>
<dbReference type="Gene3D" id="2.60.40.790">
    <property type="match status" value="1"/>
</dbReference>
<dbReference type="GO" id="GO:0003341">
    <property type="term" value="P:cilium movement"/>
    <property type="evidence" value="ECO:0007669"/>
    <property type="project" value="TreeGrafter"/>
</dbReference>
<organism evidence="3 4">
    <name type="scientific">Adiantum capillus-veneris</name>
    <name type="common">Maidenhair fern</name>
    <dbReference type="NCBI Taxonomy" id="13818"/>
    <lineage>
        <taxon>Eukaryota</taxon>
        <taxon>Viridiplantae</taxon>
        <taxon>Streptophyta</taxon>
        <taxon>Embryophyta</taxon>
        <taxon>Tracheophyta</taxon>
        <taxon>Polypodiopsida</taxon>
        <taxon>Polypodiidae</taxon>
        <taxon>Polypodiales</taxon>
        <taxon>Pteridineae</taxon>
        <taxon>Pteridaceae</taxon>
        <taxon>Vittarioideae</taxon>
        <taxon>Adiantum</taxon>
    </lineage>
</organism>
<reference evidence="3" key="1">
    <citation type="submission" date="2021-01" db="EMBL/GenBank/DDBJ databases">
        <title>Adiantum capillus-veneris genome.</title>
        <authorList>
            <person name="Fang Y."/>
            <person name="Liao Q."/>
        </authorList>
    </citation>
    <scope>NUCLEOTIDE SEQUENCE</scope>
    <source>
        <strain evidence="3">H3</strain>
        <tissue evidence="3">Leaf</tissue>
    </source>
</reference>
<dbReference type="InterPro" id="IPR008978">
    <property type="entry name" value="HSP20-like_chaperone"/>
</dbReference>
<dbReference type="InterPro" id="IPR052004">
    <property type="entry name" value="Dynein_assembly_factor_4"/>
</dbReference>
<dbReference type="InterPro" id="IPR007052">
    <property type="entry name" value="CS_dom"/>
</dbReference>
<dbReference type="Gene3D" id="1.25.40.10">
    <property type="entry name" value="Tetratricopeptide repeat domain"/>
    <property type="match status" value="1"/>
</dbReference>
<evidence type="ECO:0000256" key="1">
    <source>
        <dbReference type="PROSITE-ProRule" id="PRU00339"/>
    </source>
</evidence>
<dbReference type="SMART" id="SM00028">
    <property type="entry name" value="TPR"/>
    <property type="match status" value="2"/>
</dbReference>
<dbReference type="InterPro" id="IPR011990">
    <property type="entry name" value="TPR-like_helical_dom_sf"/>
</dbReference>
<feature type="domain" description="CS" evidence="2">
    <location>
        <begin position="2"/>
        <end position="86"/>
    </location>
</feature>
<keyword evidence="1" id="KW-0802">TPR repeat</keyword>
<dbReference type="Pfam" id="PF04969">
    <property type="entry name" value="CS"/>
    <property type="match status" value="1"/>
</dbReference>
<feature type="repeat" description="TPR" evidence="1">
    <location>
        <begin position="294"/>
        <end position="327"/>
    </location>
</feature>
<evidence type="ECO:0000259" key="2">
    <source>
        <dbReference type="PROSITE" id="PS51203"/>
    </source>
</evidence>
<dbReference type="Proteomes" id="UP000886520">
    <property type="component" value="Chromosome 3"/>
</dbReference>
<protein>
    <recommendedName>
        <fullName evidence="2">CS domain-containing protein</fullName>
    </recommendedName>
</protein>
<dbReference type="GO" id="GO:0036159">
    <property type="term" value="P:inner dynein arm assembly"/>
    <property type="evidence" value="ECO:0007669"/>
    <property type="project" value="TreeGrafter"/>
</dbReference>
<dbReference type="SUPFAM" id="SSF48452">
    <property type="entry name" value="TPR-like"/>
    <property type="match status" value="1"/>
</dbReference>
<accession>A0A9D4VB17</accession>
<keyword evidence="4" id="KW-1185">Reference proteome</keyword>
<dbReference type="PANTHER" id="PTHR46492">
    <property type="entry name" value="DYNEIN ASSEMBLY FACTOR 4, AXONEMAL"/>
    <property type="match status" value="1"/>
</dbReference>
<dbReference type="PROSITE" id="PS50005">
    <property type="entry name" value="TPR"/>
    <property type="match status" value="1"/>
</dbReference>
<proteinExistence type="predicted"/>
<dbReference type="GO" id="GO:0036158">
    <property type="term" value="P:outer dynein arm assembly"/>
    <property type="evidence" value="ECO:0007669"/>
    <property type="project" value="TreeGrafter"/>
</dbReference>
<dbReference type="AlphaFoldDB" id="A0A9D4VB17"/>
<evidence type="ECO:0000313" key="4">
    <source>
        <dbReference type="Proteomes" id="UP000886520"/>
    </source>
</evidence>
<dbReference type="EMBL" id="JABFUD020000002">
    <property type="protein sequence ID" value="KAI5083069.1"/>
    <property type="molecule type" value="Genomic_DNA"/>
</dbReference>
<sequence>MPITPAYTWQESPTWVTIHVALRSISIANIDILTTDCYVKVNCHPYLFQVDLFGDIDSKKSSAVVDNGAVRFFLVKKQHCLWGRLQAVGEKKDIILKRERSIDLEREHSNKLKADAKVKVAQIGRLAVQSQMRLDEEKRKLVENRKAAALKLEQDTIQLWQTKLGCDTYSNSTNSVPKSLFLDPKCSFSPTHMNITMEKDNYTEGYNSLSNPELAVSKSNDTQNVRHELTQYSTVSGVANAILPAPRQNASVCVKFTPKSLSINLPARESRDKVKLKEKRVTTSDTVDISEREPLFLQDKGDEFYLRSNFSSAINAYTKAVQTDPSLFLCFANRAACFLQSKQFQPCIEDCTAALALLQEKKMEMSKEQQPIPDSSDVNNVSVVTGLEDSDGSQFKDFAQESLKLLQDFIHSKEKTMHGWYDLARRKILMRRGIALCNVEELAKAKKDIDEVSSY</sequence>
<dbReference type="OrthoDB" id="1911554at2759"/>
<gene>
    <name evidence="3" type="ORF">GOP47_0002812</name>
</gene>
<evidence type="ECO:0000313" key="3">
    <source>
        <dbReference type="EMBL" id="KAI5083069.1"/>
    </source>
</evidence>
<dbReference type="InterPro" id="IPR019734">
    <property type="entry name" value="TPR_rpt"/>
</dbReference>
<name>A0A9D4VB17_ADICA</name>
<dbReference type="PROSITE" id="PS51203">
    <property type="entry name" value="CS"/>
    <property type="match status" value="1"/>
</dbReference>
<dbReference type="PANTHER" id="PTHR46492:SF1">
    <property type="entry name" value="DYNEIN AXONEMAL ASSEMBLY FACTOR 4"/>
    <property type="match status" value="1"/>
</dbReference>
<comment type="caution">
    <text evidence="3">The sequence shown here is derived from an EMBL/GenBank/DDBJ whole genome shotgun (WGS) entry which is preliminary data.</text>
</comment>